<protein>
    <submittedName>
        <fullName evidence="1">Uncharacterized protein</fullName>
    </submittedName>
</protein>
<proteinExistence type="predicted"/>
<reference evidence="2" key="1">
    <citation type="journal article" date="2019" name="Int. J. Syst. Evol. Microbiol.">
        <title>The Global Catalogue of Microorganisms (GCM) 10K type strain sequencing project: providing services to taxonomists for standard genome sequencing and annotation.</title>
        <authorList>
            <consortium name="The Broad Institute Genomics Platform"/>
            <consortium name="The Broad Institute Genome Sequencing Center for Infectious Disease"/>
            <person name="Wu L."/>
            <person name="Ma J."/>
        </authorList>
    </citation>
    <scope>NUCLEOTIDE SEQUENCE [LARGE SCALE GENOMIC DNA]</scope>
    <source>
        <strain evidence="2">JCM 9651</strain>
    </source>
</reference>
<dbReference type="EMBL" id="BAAAYL010000001">
    <property type="protein sequence ID" value="GAA3371516.1"/>
    <property type="molecule type" value="Genomic_DNA"/>
</dbReference>
<organism evidence="1 2">
    <name type="scientific">Streptomyces sannanensis</name>
    <dbReference type="NCBI Taxonomy" id="285536"/>
    <lineage>
        <taxon>Bacteria</taxon>
        <taxon>Bacillati</taxon>
        <taxon>Actinomycetota</taxon>
        <taxon>Actinomycetes</taxon>
        <taxon>Kitasatosporales</taxon>
        <taxon>Streptomycetaceae</taxon>
        <taxon>Streptomyces</taxon>
    </lineage>
</organism>
<gene>
    <name evidence="1" type="ORF">GCM10020367_22500</name>
</gene>
<name>A0ABP6SA14_9ACTN</name>
<dbReference type="RefSeq" id="WP_345036174.1">
    <property type="nucleotide sequence ID" value="NZ_BAAAYL010000001.1"/>
</dbReference>
<keyword evidence="2" id="KW-1185">Reference proteome</keyword>
<accession>A0ABP6SA14</accession>
<comment type="caution">
    <text evidence="1">The sequence shown here is derived from an EMBL/GenBank/DDBJ whole genome shotgun (WGS) entry which is preliminary data.</text>
</comment>
<evidence type="ECO:0000313" key="2">
    <source>
        <dbReference type="Proteomes" id="UP001499990"/>
    </source>
</evidence>
<dbReference type="Proteomes" id="UP001499990">
    <property type="component" value="Unassembled WGS sequence"/>
</dbReference>
<evidence type="ECO:0000313" key="1">
    <source>
        <dbReference type="EMBL" id="GAA3371516.1"/>
    </source>
</evidence>
<sequence length="189" mass="21328">MQVLFLALGASRKRAVIEESAEVVAAGGRAVVLIQRKKSWKSVEFAPGVDVLTSDELDAAHMPRRIEHLVLYRIPRFVISMFGIGPVRRLTRRVHKAYKRRVASRIHNKLFMPVHRRLWPALSARMMRSHFAQAPGGGPDLMVVTDSLSVRLAMHLLDTWERDGLALPRVSYSIDYDERAEPVPASAAR</sequence>